<evidence type="ECO:0000256" key="6">
    <source>
        <dbReference type="ARBA" id="ARBA00020337"/>
    </source>
</evidence>
<dbReference type="PANTHER" id="PTHR11054:SF0">
    <property type="entry name" value="6-PHOSPHOGLUCONOLACTONASE"/>
    <property type="match status" value="1"/>
</dbReference>
<dbReference type="SUPFAM" id="SSF100950">
    <property type="entry name" value="NagB/RpiA/CoA transferase-like"/>
    <property type="match status" value="1"/>
</dbReference>
<evidence type="ECO:0000256" key="2">
    <source>
        <dbReference type="ARBA" id="ARBA00002681"/>
    </source>
</evidence>
<comment type="pathway">
    <text evidence="3 7">Carbohydrate degradation; pentose phosphate pathway; D-ribulose 5-phosphate from D-glucose 6-phosphate (oxidative stage): step 2/3.</text>
</comment>
<evidence type="ECO:0000313" key="10">
    <source>
        <dbReference type="Proteomes" id="UP001331936"/>
    </source>
</evidence>
<keyword evidence="7 9" id="KW-0378">Hydrolase</keyword>
<sequence length="258" mass="26802">MSDRAQSDRAHGPTEVLSFPDADAVSRAAAKAFVDAVVEAQAERVQASVVLTGGGTGIAMLEHVRADQGGIDWSAVNVFFGDERFLAPGDPDRNEVQARAALLDHVPIDSARIHTMPALGEDGCMTPAASAERYAEILAAHSPDGTVPVFDVHLLGMGGEGHINSLFPHTAAVRESERFVVGLDDSPKPPPARVTLTLPAVRRARQVWLLVTGEAKAAAVAAAVAGADPEEGPAAGARGLEQTVWFVDEAAAAQLPGA</sequence>
<organism evidence="9 10">
    <name type="scientific">Rhodococcus chondri</name>
    <dbReference type="NCBI Taxonomy" id="3065941"/>
    <lineage>
        <taxon>Bacteria</taxon>
        <taxon>Bacillati</taxon>
        <taxon>Actinomycetota</taxon>
        <taxon>Actinomycetes</taxon>
        <taxon>Mycobacteriales</taxon>
        <taxon>Nocardiaceae</taxon>
        <taxon>Rhodococcus</taxon>
    </lineage>
</organism>
<dbReference type="InterPro" id="IPR006148">
    <property type="entry name" value="Glc/Gal-6P_isomerase"/>
</dbReference>
<comment type="similarity">
    <text evidence="4 7">Belongs to the glucosamine/galactosamine-6-phosphate isomerase family. 6-phosphogluconolactonase subfamily.</text>
</comment>
<evidence type="ECO:0000256" key="7">
    <source>
        <dbReference type="RuleBase" id="RU365095"/>
    </source>
</evidence>
<dbReference type="EC" id="3.1.1.31" evidence="5 7"/>
<evidence type="ECO:0000256" key="5">
    <source>
        <dbReference type="ARBA" id="ARBA00013198"/>
    </source>
</evidence>
<reference evidence="9 10" key="1">
    <citation type="submission" date="2023-08" db="EMBL/GenBank/DDBJ databases">
        <authorList>
            <person name="Girao M."/>
            <person name="Carvalho M.F."/>
        </authorList>
    </citation>
    <scope>NUCLEOTIDE SEQUENCE [LARGE SCALE GENOMIC DNA]</scope>
    <source>
        <strain evidence="9 10">CC-R104</strain>
    </source>
</reference>
<dbReference type="Gene3D" id="3.40.50.1360">
    <property type="match status" value="1"/>
</dbReference>
<comment type="catalytic activity">
    <reaction evidence="1 7">
        <text>6-phospho-D-glucono-1,5-lactone + H2O = 6-phospho-D-gluconate + H(+)</text>
        <dbReference type="Rhea" id="RHEA:12556"/>
        <dbReference type="ChEBI" id="CHEBI:15377"/>
        <dbReference type="ChEBI" id="CHEBI:15378"/>
        <dbReference type="ChEBI" id="CHEBI:57955"/>
        <dbReference type="ChEBI" id="CHEBI:58759"/>
        <dbReference type="EC" id="3.1.1.31"/>
    </reaction>
</comment>
<dbReference type="EMBL" id="JAUZMZ010000322">
    <property type="protein sequence ID" value="MEE2035456.1"/>
    <property type="molecule type" value="Genomic_DNA"/>
</dbReference>
<evidence type="ECO:0000313" key="9">
    <source>
        <dbReference type="EMBL" id="MEE2035456.1"/>
    </source>
</evidence>
<evidence type="ECO:0000256" key="4">
    <source>
        <dbReference type="ARBA" id="ARBA00010662"/>
    </source>
</evidence>
<proteinExistence type="inferred from homology"/>
<protein>
    <recommendedName>
        <fullName evidence="6 7">6-phosphogluconolactonase</fullName>
        <shortName evidence="7">6PGL</shortName>
        <ecNumber evidence="5 7">3.1.1.31</ecNumber>
    </recommendedName>
</protein>
<gene>
    <name evidence="7 9" type="primary">pgl</name>
    <name evidence="9" type="ORF">Q8814_25685</name>
</gene>
<dbReference type="GO" id="GO:0017057">
    <property type="term" value="F:6-phosphogluconolactonase activity"/>
    <property type="evidence" value="ECO:0007669"/>
    <property type="project" value="UniProtKB-EC"/>
</dbReference>
<dbReference type="Pfam" id="PF01182">
    <property type="entry name" value="Glucosamine_iso"/>
    <property type="match status" value="1"/>
</dbReference>
<dbReference type="RefSeq" id="WP_330154768.1">
    <property type="nucleotide sequence ID" value="NZ_JAUZMZ010000322.1"/>
</dbReference>
<dbReference type="Proteomes" id="UP001331936">
    <property type="component" value="Unassembled WGS sequence"/>
</dbReference>
<dbReference type="CDD" id="cd01400">
    <property type="entry name" value="6PGL"/>
    <property type="match status" value="1"/>
</dbReference>
<name>A0ABU7JZP5_9NOCA</name>
<evidence type="ECO:0000256" key="1">
    <source>
        <dbReference type="ARBA" id="ARBA00000832"/>
    </source>
</evidence>
<comment type="function">
    <text evidence="2 7">Hydrolysis of 6-phosphogluconolactone to 6-phosphogluconate.</text>
</comment>
<dbReference type="InterPro" id="IPR005900">
    <property type="entry name" value="6-phosphogluconolactonase_DevB"/>
</dbReference>
<feature type="domain" description="Glucosamine/galactosamine-6-phosphate isomerase" evidence="8">
    <location>
        <begin position="20"/>
        <end position="245"/>
    </location>
</feature>
<comment type="caution">
    <text evidence="9">The sequence shown here is derived from an EMBL/GenBank/DDBJ whole genome shotgun (WGS) entry which is preliminary data.</text>
</comment>
<dbReference type="PANTHER" id="PTHR11054">
    <property type="entry name" value="6-PHOSPHOGLUCONOLACTONASE"/>
    <property type="match status" value="1"/>
</dbReference>
<dbReference type="InterPro" id="IPR037171">
    <property type="entry name" value="NagB/RpiA_transferase-like"/>
</dbReference>
<keyword evidence="10" id="KW-1185">Reference proteome</keyword>
<evidence type="ECO:0000256" key="3">
    <source>
        <dbReference type="ARBA" id="ARBA00004961"/>
    </source>
</evidence>
<accession>A0ABU7JZP5</accession>
<evidence type="ECO:0000259" key="8">
    <source>
        <dbReference type="Pfam" id="PF01182"/>
    </source>
</evidence>
<dbReference type="NCBIfam" id="TIGR01198">
    <property type="entry name" value="pgl"/>
    <property type="match status" value="1"/>
</dbReference>
<dbReference type="InterPro" id="IPR039104">
    <property type="entry name" value="6PGL"/>
</dbReference>